<gene>
    <name evidence="2" type="ORF">CITCOLO1_LOCUS13537</name>
</gene>
<organism evidence="2 3">
    <name type="scientific">Citrullus colocynthis</name>
    <name type="common">colocynth</name>
    <dbReference type="NCBI Taxonomy" id="252529"/>
    <lineage>
        <taxon>Eukaryota</taxon>
        <taxon>Viridiplantae</taxon>
        <taxon>Streptophyta</taxon>
        <taxon>Embryophyta</taxon>
        <taxon>Tracheophyta</taxon>
        <taxon>Spermatophyta</taxon>
        <taxon>Magnoliopsida</taxon>
        <taxon>eudicotyledons</taxon>
        <taxon>Gunneridae</taxon>
        <taxon>Pentapetalae</taxon>
        <taxon>rosids</taxon>
        <taxon>fabids</taxon>
        <taxon>Cucurbitales</taxon>
        <taxon>Cucurbitaceae</taxon>
        <taxon>Benincaseae</taxon>
        <taxon>Citrullus</taxon>
    </lineage>
</organism>
<dbReference type="EMBL" id="OZ021739">
    <property type="protein sequence ID" value="CAK9321466.1"/>
    <property type="molecule type" value="Genomic_DNA"/>
</dbReference>
<reference evidence="2 3" key="1">
    <citation type="submission" date="2024-03" db="EMBL/GenBank/DDBJ databases">
        <authorList>
            <person name="Gkanogiannis A."/>
            <person name="Becerra Lopez-Lavalle L."/>
        </authorList>
    </citation>
    <scope>NUCLEOTIDE SEQUENCE [LARGE SCALE GENOMIC DNA]</scope>
</reference>
<keyword evidence="3" id="KW-1185">Reference proteome</keyword>
<evidence type="ECO:0000313" key="2">
    <source>
        <dbReference type="EMBL" id="CAK9321466.1"/>
    </source>
</evidence>
<sequence>MKNGGVQIKKYGVKVNDTVTVKIEMIAHALRSALKQQFHVTNILVVFALFSTRFKGAWIKSFNEDRLSRLKFLTRPTPIALCLDFTILVLSLSLSLSLCTVFYLFLSPKGASSFLSSMVVGFAEALPFGFQKPQSNLKKPSLLGLCNLYGSLSFCHFPNLFAI</sequence>
<accession>A0ABP0YM63</accession>
<evidence type="ECO:0000256" key="1">
    <source>
        <dbReference type="SAM" id="Phobius"/>
    </source>
</evidence>
<evidence type="ECO:0000313" key="3">
    <source>
        <dbReference type="Proteomes" id="UP001642487"/>
    </source>
</evidence>
<feature type="transmembrane region" description="Helical" evidence="1">
    <location>
        <begin position="79"/>
        <end position="105"/>
    </location>
</feature>
<name>A0ABP0YM63_9ROSI</name>
<dbReference type="Proteomes" id="UP001642487">
    <property type="component" value="Chromosome 5"/>
</dbReference>
<keyword evidence="1" id="KW-0812">Transmembrane</keyword>
<proteinExistence type="predicted"/>
<keyword evidence="1" id="KW-1133">Transmembrane helix</keyword>
<keyword evidence="1" id="KW-0472">Membrane</keyword>
<protein>
    <submittedName>
        <fullName evidence="2">Uncharacterized protein</fullName>
    </submittedName>
</protein>